<comment type="caution">
    <text evidence="3">The sequence shown here is derived from an EMBL/GenBank/DDBJ whole genome shotgun (WGS) entry which is preliminary data.</text>
</comment>
<keyword evidence="1" id="KW-0812">Transmembrane</keyword>
<dbReference type="InterPro" id="IPR000866">
    <property type="entry name" value="AhpC/TSA"/>
</dbReference>
<dbReference type="PANTHER" id="PTHR42852:SF13">
    <property type="entry name" value="PROTEIN DIPZ"/>
    <property type="match status" value="1"/>
</dbReference>
<protein>
    <submittedName>
        <fullName evidence="3">TlpA family protein disulfide reductase</fullName>
    </submittedName>
</protein>
<sequence>MKNFYREGRGLSILKKPKPNNFLFKDKTIVSGEAKQERNVLTSENRESYAAYLSSLIYEYQLHNKYATTVQSLVNREDNTRESNNELFNKTLKRNCLKKEKYNKLGTLFLISFFTICCNSLLYSAPHQGFLQKEEIRPLNIGDNIPEALWHLPLQVVNHPAGNKTIRLSDYKDKKLIILDFWATWCGGCIGSISNFLQSSSSSDIDVFFQGVTYQEEDEIKSFEQKSKHFFPSIISDNVLSRYFPYRLIPHVILIKEGKVLAITDSEILKADALSRIMKKTSTSIIHKVDILDFDKHIAIKEQSNAQMKNAQRVSATLLKPIRGLGGLGSYTHHDSVQRLLIINKGLLESMYLLLEDNWRNRIFLDFDHKIKVDHLSNGDNNDYSKWVYEYGVGIEFIATSDIPRVRFNKLALDYLLLGNGYSMEVVDTLIDCYVISNAHSKSTNVNKNDFTVSFKDLLKRLNHQTIDQPRQPIFILDDSLESQLIINIDLQKLPDLTYLENSLVKQGYQLRKQPKVISIIRVREEELL</sequence>
<keyword evidence="1" id="KW-0472">Membrane</keyword>
<dbReference type="PROSITE" id="PS51352">
    <property type="entry name" value="THIOREDOXIN_2"/>
    <property type="match status" value="1"/>
</dbReference>
<reference evidence="3 4" key="1">
    <citation type="submission" date="2020-08" db="EMBL/GenBank/DDBJ databases">
        <title>Sphingobacterium sp. DN04309 isolated from aquaculture water.</title>
        <authorList>
            <person name="Zhang M."/>
        </authorList>
    </citation>
    <scope>NUCLEOTIDE SEQUENCE [LARGE SCALE GENOMIC DNA]</scope>
    <source>
        <strain evidence="3 4">DN04309</strain>
    </source>
</reference>
<accession>A0ABR7YBA9</accession>
<feature type="domain" description="Thioredoxin" evidence="2">
    <location>
        <begin position="139"/>
        <end position="283"/>
    </location>
</feature>
<dbReference type="Gene3D" id="3.40.30.10">
    <property type="entry name" value="Glutaredoxin"/>
    <property type="match status" value="1"/>
</dbReference>
<evidence type="ECO:0000259" key="2">
    <source>
        <dbReference type="PROSITE" id="PS51352"/>
    </source>
</evidence>
<evidence type="ECO:0000256" key="1">
    <source>
        <dbReference type="SAM" id="Phobius"/>
    </source>
</evidence>
<dbReference type="Pfam" id="PF00578">
    <property type="entry name" value="AhpC-TSA"/>
    <property type="match status" value="1"/>
</dbReference>
<dbReference type="PANTHER" id="PTHR42852">
    <property type="entry name" value="THIOL:DISULFIDE INTERCHANGE PROTEIN DSBE"/>
    <property type="match status" value="1"/>
</dbReference>
<name>A0ABR7YBA9_9SPHI</name>
<dbReference type="InterPro" id="IPR013766">
    <property type="entry name" value="Thioredoxin_domain"/>
</dbReference>
<dbReference type="CDD" id="cd02966">
    <property type="entry name" value="TlpA_like_family"/>
    <property type="match status" value="1"/>
</dbReference>
<keyword evidence="4" id="KW-1185">Reference proteome</keyword>
<dbReference type="EMBL" id="JACOIJ010000003">
    <property type="protein sequence ID" value="MBD1428503.1"/>
    <property type="molecule type" value="Genomic_DNA"/>
</dbReference>
<proteinExistence type="predicted"/>
<organism evidence="3 4">
    <name type="scientific">Sphingobacterium litopenaei</name>
    <dbReference type="NCBI Taxonomy" id="2763500"/>
    <lineage>
        <taxon>Bacteria</taxon>
        <taxon>Pseudomonadati</taxon>
        <taxon>Bacteroidota</taxon>
        <taxon>Sphingobacteriia</taxon>
        <taxon>Sphingobacteriales</taxon>
        <taxon>Sphingobacteriaceae</taxon>
        <taxon>Sphingobacterium</taxon>
    </lineage>
</organism>
<keyword evidence="1" id="KW-1133">Transmembrane helix</keyword>
<dbReference type="Proteomes" id="UP000651271">
    <property type="component" value="Unassembled WGS sequence"/>
</dbReference>
<gene>
    <name evidence="3" type="ORF">H8B04_02785</name>
</gene>
<dbReference type="InterPro" id="IPR036249">
    <property type="entry name" value="Thioredoxin-like_sf"/>
</dbReference>
<evidence type="ECO:0000313" key="3">
    <source>
        <dbReference type="EMBL" id="MBD1428503.1"/>
    </source>
</evidence>
<dbReference type="RefSeq" id="WP_190301371.1">
    <property type="nucleotide sequence ID" value="NZ_JACOIJ010000003.1"/>
</dbReference>
<dbReference type="SUPFAM" id="SSF52833">
    <property type="entry name" value="Thioredoxin-like"/>
    <property type="match status" value="1"/>
</dbReference>
<evidence type="ECO:0000313" key="4">
    <source>
        <dbReference type="Proteomes" id="UP000651271"/>
    </source>
</evidence>
<feature type="transmembrane region" description="Helical" evidence="1">
    <location>
        <begin position="102"/>
        <end position="123"/>
    </location>
</feature>
<dbReference type="InterPro" id="IPR050553">
    <property type="entry name" value="Thioredoxin_ResA/DsbE_sf"/>
</dbReference>